<feature type="domain" description="Secretion system C-terminal sorting" evidence="2">
    <location>
        <begin position="10"/>
        <end position="86"/>
    </location>
</feature>
<evidence type="ECO:0000313" key="3">
    <source>
        <dbReference type="EMBL" id="RYM31499.1"/>
    </source>
</evidence>
<dbReference type="OrthoDB" id="1352409at2"/>
<accession>A0A4Q4KIG0</accession>
<dbReference type="EMBL" id="SETE01000008">
    <property type="protein sequence ID" value="RYM31499.1"/>
    <property type="molecule type" value="Genomic_DNA"/>
</dbReference>
<dbReference type="InterPro" id="IPR026444">
    <property type="entry name" value="Secre_tail"/>
</dbReference>
<protein>
    <submittedName>
        <fullName evidence="3">T9SS type A sorting domain-containing protein</fullName>
    </submittedName>
</protein>
<gene>
    <name evidence="3" type="ORF">ERX46_16470</name>
</gene>
<comment type="caution">
    <text evidence="3">The sequence shown here is derived from an EMBL/GenBank/DDBJ whole genome shotgun (WGS) entry which is preliminary data.</text>
</comment>
<evidence type="ECO:0000259" key="2">
    <source>
        <dbReference type="Pfam" id="PF18962"/>
    </source>
</evidence>
<dbReference type="Proteomes" id="UP000293952">
    <property type="component" value="Unassembled WGS sequence"/>
</dbReference>
<keyword evidence="4" id="KW-1185">Reference proteome</keyword>
<dbReference type="AlphaFoldDB" id="A0A4Q4KIG0"/>
<dbReference type="NCBIfam" id="TIGR04183">
    <property type="entry name" value="Por_Secre_tail"/>
    <property type="match status" value="1"/>
</dbReference>
<evidence type="ECO:0000313" key="4">
    <source>
        <dbReference type="Proteomes" id="UP000293952"/>
    </source>
</evidence>
<name>A0A4Q4KIG0_9FLAO</name>
<dbReference type="Pfam" id="PF18962">
    <property type="entry name" value="Por_Secre_tail"/>
    <property type="match status" value="1"/>
</dbReference>
<evidence type="ECO:0000256" key="1">
    <source>
        <dbReference type="ARBA" id="ARBA00022729"/>
    </source>
</evidence>
<sequence>MYFGRDDIIIYPNPASDFTSIKWEIYDELKNSHYRIFDLNGREMGSGAIEENEGEQVIDTRSLTNRVYIINIYNGGIMKMNSKLIVDKEK</sequence>
<dbReference type="RefSeq" id="WP_130094963.1">
    <property type="nucleotide sequence ID" value="NZ_SETE01000008.1"/>
</dbReference>
<proteinExistence type="predicted"/>
<organism evidence="3 4">
    <name type="scientific">Brumimicrobium glaciale</name>
    <dbReference type="NCBI Taxonomy" id="200475"/>
    <lineage>
        <taxon>Bacteria</taxon>
        <taxon>Pseudomonadati</taxon>
        <taxon>Bacteroidota</taxon>
        <taxon>Flavobacteriia</taxon>
        <taxon>Flavobacteriales</taxon>
        <taxon>Crocinitomicaceae</taxon>
        <taxon>Brumimicrobium</taxon>
    </lineage>
</organism>
<keyword evidence="1" id="KW-0732">Signal</keyword>
<reference evidence="3 4" key="1">
    <citation type="submission" date="2019-02" db="EMBL/GenBank/DDBJ databases">
        <title>Genome sequence of the sea-ice species Brumimicrobium glaciale.</title>
        <authorList>
            <person name="Bowman J.P."/>
        </authorList>
    </citation>
    <scope>NUCLEOTIDE SEQUENCE [LARGE SCALE GENOMIC DNA]</scope>
    <source>
        <strain evidence="3 4">IC156</strain>
    </source>
</reference>